<accession>A0ABQ7G0C0</accession>
<name>A0ABQ7G0C0_DUNSA</name>
<dbReference type="Proteomes" id="UP000815325">
    <property type="component" value="Unassembled WGS sequence"/>
</dbReference>
<keyword evidence="2" id="KW-1185">Reference proteome</keyword>
<evidence type="ECO:0000313" key="1">
    <source>
        <dbReference type="EMBL" id="KAF5828048.1"/>
    </source>
</evidence>
<protein>
    <submittedName>
        <fullName evidence="1">Uncharacterized protein</fullName>
    </submittedName>
</protein>
<sequence length="113" mass="12043">LQFCDKEDSNAPAVYRCNPDTGRDESTLPGICRSLCKQPTIQSRLRRLNQTFSDVEFCSDPGTGPSTSDCPSGFACYEAPDSCVKPGTDDCTVSEDGEVTVSRSSCLCAGTAD</sequence>
<dbReference type="EMBL" id="MU070372">
    <property type="protein sequence ID" value="KAF5828048.1"/>
    <property type="molecule type" value="Genomic_DNA"/>
</dbReference>
<feature type="non-terminal residue" evidence="1">
    <location>
        <position position="1"/>
    </location>
</feature>
<evidence type="ECO:0000313" key="2">
    <source>
        <dbReference type="Proteomes" id="UP000815325"/>
    </source>
</evidence>
<reference evidence="1" key="1">
    <citation type="submission" date="2017-08" db="EMBL/GenBank/DDBJ databases">
        <authorList>
            <person name="Polle J.E."/>
            <person name="Barry K."/>
            <person name="Cushman J."/>
            <person name="Schmutz J."/>
            <person name="Tran D."/>
            <person name="Hathwaick L.T."/>
            <person name="Yim W.C."/>
            <person name="Jenkins J."/>
            <person name="Mckie-Krisberg Z.M."/>
            <person name="Prochnik S."/>
            <person name="Lindquist E."/>
            <person name="Dockter R.B."/>
            <person name="Adam C."/>
            <person name="Molina H."/>
            <person name="Bunkerborg J."/>
            <person name="Jin E."/>
            <person name="Buchheim M."/>
            <person name="Magnuson J."/>
        </authorList>
    </citation>
    <scope>NUCLEOTIDE SEQUENCE</scope>
    <source>
        <strain evidence="1">CCAP 19/18</strain>
    </source>
</reference>
<organism evidence="1 2">
    <name type="scientific">Dunaliella salina</name>
    <name type="common">Green alga</name>
    <name type="synonym">Protococcus salinus</name>
    <dbReference type="NCBI Taxonomy" id="3046"/>
    <lineage>
        <taxon>Eukaryota</taxon>
        <taxon>Viridiplantae</taxon>
        <taxon>Chlorophyta</taxon>
        <taxon>core chlorophytes</taxon>
        <taxon>Chlorophyceae</taxon>
        <taxon>CS clade</taxon>
        <taxon>Chlamydomonadales</taxon>
        <taxon>Dunaliellaceae</taxon>
        <taxon>Dunaliella</taxon>
    </lineage>
</organism>
<comment type="caution">
    <text evidence="1">The sequence shown here is derived from an EMBL/GenBank/DDBJ whole genome shotgun (WGS) entry which is preliminary data.</text>
</comment>
<gene>
    <name evidence="1" type="ORF">DUNSADRAFT_18289</name>
</gene>
<proteinExistence type="predicted"/>